<dbReference type="Proteomes" id="UP001221757">
    <property type="component" value="Unassembled WGS sequence"/>
</dbReference>
<proteinExistence type="predicted"/>
<gene>
    <name evidence="1" type="ORF">B0H17DRAFT_850392</name>
</gene>
<evidence type="ECO:0000313" key="2">
    <source>
        <dbReference type="Proteomes" id="UP001221757"/>
    </source>
</evidence>
<reference evidence="1" key="1">
    <citation type="submission" date="2023-03" db="EMBL/GenBank/DDBJ databases">
        <title>Massive genome expansion in bonnet fungi (Mycena s.s.) driven by repeated elements and novel gene families across ecological guilds.</title>
        <authorList>
            <consortium name="Lawrence Berkeley National Laboratory"/>
            <person name="Harder C.B."/>
            <person name="Miyauchi S."/>
            <person name="Viragh M."/>
            <person name="Kuo A."/>
            <person name="Thoen E."/>
            <person name="Andreopoulos B."/>
            <person name="Lu D."/>
            <person name="Skrede I."/>
            <person name="Drula E."/>
            <person name="Henrissat B."/>
            <person name="Morin E."/>
            <person name="Kohler A."/>
            <person name="Barry K."/>
            <person name="LaButti K."/>
            <person name="Morin E."/>
            <person name="Salamov A."/>
            <person name="Lipzen A."/>
            <person name="Mereny Z."/>
            <person name="Hegedus B."/>
            <person name="Baldrian P."/>
            <person name="Stursova M."/>
            <person name="Weitz H."/>
            <person name="Taylor A."/>
            <person name="Grigoriev I.V."/>
            <person name="Nagy L.G."/>
            <person name="Martin F."/>
            <person name="Kauserud H."/>
        </authorList>
    </citation>
    <scope>NUCLEOTIDE SEQUENCE</scope>
    <source>
        <strain evidence="1">CBHHK067</strain>
    </source>
</reference>
<name>A0AAD7MBI5_MYCRO</name>
<evidence type="ECO:0000313" key="1">
    <source>
        <dbReference type="EMBL" id="KAJ7709430.1"/>
    </source>
</evidence>
<keyword evidence="2" id="KW-1185">Reference proteome</keyword>
<feature type="non-terminal residue" evidence="1">
    <location>
        <position position="186"/>
    </location>
</feature>
<comment type="caution">
    <text evidence="1">The sequence shown here is derived from an EMBL/GenBank/DDBJ whole genome shotgun (WGS) entry which is preliminary data.</text>
</comment>
<accession>A0AAD7MBI5</accession>
<sequence>IKGYTILKVLMETTSGEIAELEAEAYIVKGMSVPVLLGEDFQLNYQMGVKRNVESGMKILFDNGDVEILATGVEAPSDKEALYTLATNLTIHADRTRRSTVARASRDYKIRPHYCVMVRLEGDFSEDREWLVERGLLADAQDSFLSVPNTLISARRPFLAVSNTSDRPRMIRKGEILGSLVAPEKF</sequence>
<feature type="non-terminal residue" evidence="1">
    <location>
        <position position="1"/>
    </location>
</feature>
<protein>
    <submittedName>
        <fullName evidence="1">Uncharacterized protein</fullName>
    </submittedName>
</protein>
<dbReference type="EMBL" id="JARKIE010000002">
    <property type="protein sequence ID" value="KAJ7709430.1"/>
    <property type="molecule type" value="Genomic_DNA"/>
</dbReference>
<organism evidence="1 2">
    <name type="scientific">Mycena rosella</name>
    <name type="common">Pink bonnet</name>
    <name type="synonym">Agaricus rosellus</name>
    <dbReference type="NCBI Taxonomy" id="1033263"/>
    <lineage>
        <taxon>Eukaryota</taxon>
        <taxon>Fungi</taxon>
        <taxon>Dikarya</taxon>
        <taxon>Basidiomycota</taxon>
        <taxon>Agaricomycotina</taxon>
        <taxon>Agaricomycetes</taxon>
        <taxon>Agaricomycetidae</taxon>
        <taxon>Agaricales</taxon>
        <taxon>Marasmiineae</taxon>
        <taxon>Mycenaceae</taxon>
        <taxon>Mycena</taxon>
    </lineage>
</organism>
<dbReference type="AlphaFoldDB" id="A0AAD7MBI5"/>